<gene>
    <name evidence="1" type="ORF">SAMN05216323_103535</name>
</gene>
<dbReference type="EMBL" id="FMYP01000035">
    <property type="protein sequence ID" value="SDC53138.1"/>
    <property type="molecule type" value="Genomic_DNA"/>
</dbReference>
<keyword evidence="2" id="KW-1185">Reference proteome</keyword>
<dbReference type="OrthoDB" id="964176at2"/>
<name>A0A1G6MC06_9BACT</name>
<dbReference type="RefSeq" id="WP_092438622.1">
    <property type="nucleotide sequence ID" value="NZ_FMYP01000035.1"/>
</dbReference>
<dbReference type="Proteomes" id="UP000199452">
    <property type="component" value="Unassembled WGS sequence"/>
</dbReference>
<organism evidence="1 2">
    <name type="scientific">Williamwhitmania taraxaci</name>
    <dbReference type="NCBI Taxonomy" id="1640674"/>
    <lineage>
        <taxon>Bacteria</taxon>
        <taxon>Pseudomonadati</taxon>
        <taxon>Bacteroidota</taxon>
        <taxon>Bacteroidia</taxon>
        <taxon>Bacteroidales</taxon>
        <taxon>Williamwhitmaniaceae</taxon>
        <taxon>Williamwhitmania</taxon>
    </lineage>
</organism>
<accession>A0A1G6MC06</accession>
<dbReference type="Pfam" id="PF05069">
    <property type="entry name" value="Phage_tail_S"/>
    <property type="match status" value="1"/>
</dbReference>
<dbReference type="InterPro" id="IPR006522">
    <property type="entry name" value="Phage_virion_morphogenesis"/>
</dbReference>
<protein>
    <submittedName>
        <fullName evidence="1">Phage virion morphogenesis family protein</fullName>
    </submittedName>
</protein>
<evidence type="ECO:0000313" key="1">
    <source>
        <dbReference type="EMBL" id="SDC53138.1"/>
    </source>
</evidence>
<proteinExistence type="predicted"/>
<dbReference type="STRING" id="1640674.SAMN05216323_103535"/>
<reference evidence="1 2" key="1">
    <citation type="submission" date="2016-09" db="EMBL/GenBank/DDBJ databases">
        <authorList>
            <person name="Capua I."/>
            <person name="De Benedictis P."/>
            <person name="Joannis T."/>
            <person name="Lombin L.H."/>
            <person name="Cattoli G."/>
        </authorList>
    </citation>
    <scope>NUCLEOTIDE SEQUENCE [LARGE SCALE GENOMIC DNA]</scope>
    <source>
        <strain evidence="1 2">A7P-90m</strain>
    </source>
</reference>
<sequence length="194" mass="22317">MTNDLGEFIRLMERIERVMRILPARAAAVAVNFSKDRFRQQAWVDTNTEPWAKRKSSGWGKRERRGRAILVDSGRLRRSIRVVTVAETYAVIGSHEPYAKVHNDGFRGKITQKVRAHSYSRYGKQKQGTGVYSIKTKRESTKTVRVKGGDIQVKAFTRTVNQRIPRRRFIGPSAIMDRQLQRMMTAEIQRAIVG</sequence>
<evidence type="ECO:0000313" key="2">
    <source>
        <dbReference type="Proteomes" id="UP000199452"/>
    </source>
</evidence>
<dbReference type="AlphaFoldDB" id="A0A1G6MC06"/>